<keyword evidence="1" id="KW-0472">Membrane</keyword>
<reference evidence="2 7" key="4">
    <citation type="submission" date="2021-03" db="EMBL/GenBank/DDBJ databases">
        <title>Staphylococci and Mammaliicocci in bats.</title>
        <authorList>
            <person name="Fountain K."/>
        </authorList>
    </citation>
    <scope>NUCLEOTIDE SEQUENCE [LARGE SCALE GENOMIC DNA]</scope>
    <source>
        <strain evidence="2 7">18_1_E_SW</strain>
    </source>
</reference>
<dbReference type="Proteomes" id="UP000240400">
    <property type="component" value="Unassembled WGS sequence"/>
</dbReference>
<sequence length="68" mass="7620">MVYVAFLVLIIAIILLVYSIALLMGKDGSLFSLFTHKEKSLNKAEKLAIYIVTIVLLVISLVWLLNII</sequence>
<dbReference type="RefSeq" id="WP_096808322.1">
    <property type="nucleotide sequence ID" value="NZ_BMCF01000001.1"/>
</dbReference>
<gene>
    <name evidence="3" type="ORF">BUZ61_05780</name>
    <name evidence="2" type="ORF">J3T88_03300</name>
    <name evidence="4" type="ORF">NCTC13834_00385</name>
</gene>
<organism evidence="3 5">
    <name type="scientific">Staphylococcus nepalensis</name>
    <dbReference type="NCBI Taxonomy" id="214473"/>
    <lineage>
        <taxon>Bacteria</taxon>
        <taxon>Bacillati</taxon>
        <taxon>Bacillota</taxon>
        <taxon>Bacilli</taxon>
        <taxon>Bacillales</taxon>
        <taxon>Staphylococcaceae</taxon>
        <taxon>Staphylococcus</taxon>
    </lineage>
</organism>
<evidence type="ECO:0000313" key="2">
    <source>
        <dbReference type="EMBL" id="MBO1226348.1"/>
    </source>
</evidence>
<keyword evidence="7" id="KW-1185">Reference proteome</keyword>
<evidence type="ECO:0000313" key="3">
    <source>
        <dbReference type="EMBL" id="PTK59417.1"/>
    </source>
</evidence>
<dbReference type="AlphaFoldDB" id="A0A291JH44"/>
<keyword evidence="1" id="KW-0812">Transmembrane</keyword>
<feature type="transmembrane region" description="Helical" evidence="1">
    <location>
        <begin position="47"/>
        <end position="65"/>
    </location>
</feature>
<proteinExistence type="predicted"/>
<dbReference type="EMBL" id="JAFNLT010000002">
    <property type="protein sequence ID" value="MBO1226348.1"/>
    <property type="molecule type" value="Genomic_DNA"/>
</dbReference>
<reference evidence="4 6" key="3">
    <citation type="submission" date="2018-06" db="EMBL/GenBank/DDBJ databases">
        <authorList>
            <consortium name="Pathogen Informatics"/>
            <person name="Doyle S."/>
        </authorList>
    </citation>
    <scope>NUCLEOTIDE SEQUENCE [LARGE SCALE GENOMIC DNA]</scope>
    <source>
        <strain evidence="4 6">NCTC13834</strain>
    </source>
</reference>
<dbReference type="Proteomes" id="UP000664081">
    <property type="component" value="Unassembled WGS sequence"/>
</dbReference>
<dbReference type="EMBL" id="UHDS01000001">
    <property type="protein sequence ID" value="SUM54101.1"/>
    <property type="molecule type" value="Genomic_DNA"/>
</dbReference>
<reference evidence="3 5" key="1">
    <citation type="journal article" date="2016" name="Front. Microbiol.">
        <title>Comprehensive Phylogenetic Analysis of Bovine Non-aureus Staphylococci Species Based on Whole-Genome Sequencing.</title>
        <authorList>
            <person name="Naushad S."/>
            <person name="Barkema H.W."/>
            <person name="Luby C."/>
            <person name="Condas L.A."/>
            <person name="Nobrega D.B."/>
            <person name="Carson D.A."/>
            <person name="De Buck J."/>
        </authorList>
    </citation>
    <scope>NUCLEOTIDE SEQUENCE [LARGE SCALE GENOMIC DNA]</scope>
    <source>
        <strain evidence="3 5">SNUC 4337</strain>
    </source>
</reference>
<evidence type="ECO:0000313" key="6">
    <source>
        <dbReference type="Proteomes" id="UP000254412"/>
    </source>
</evidence>
<evidence type="ECO:0000256" key="1">
    <source>
        <dbReference type="SAM" id="Phobius"/>
    </source>
</evidence>
<dbReference type="GeneID" id="66775794"/>
<dbReference type="Proteomes" id="UP000254412">
    <property type="component" value="Unassembled WGS sequence"/>
</dbReference>
<evidence type="ECO:0000313" key="4">
    <source>
        <dbReference type="EMBL" id="SUM54101.1"/>
    </source>
</evidence>
<dbReference type="EMBL" id="PZHR01000022">
    <property type="protein sequence ID" value="PTK59417.1"/>
    <property type="molecule type" value="Genomic_DNA"/>
</dbReference>
<name>A0A291JH44_9STAP</name>
<feature type="transmembrane region" description="Helical" evidence="1">
    <location>
        <begin position="6"/>
        <end position="26"/>
    </location>
</feature>
<accession>A0A291JH44</accession>
<protein>
    <submittedName>
        <fullName evidence="3">Uncharacterized protein</fullName>
    </submittedName>
</protein>
<keyword evidence="1" id="KW-1133">Transmembrane helix</keyword>
<reference evidence="3" key="2">
    <citation type="submission" date="2018-03" db="EMBL/GenBank/DDBJ databases">
        <authorList>
            <person name="Keele B.F."/>
        </authorList>
    </citation>
    <scope>NUCLEOTIDE SEQUENCE</scope>
    <source>
        <strain evidence="3">SNUC 4337</strain>
    </source>
</reference>
<evidence type="ECO:0000313" key="5">
    <source>
        <dbReference type="Proteomes" id="UP000240400"/>
    </source>
</evidence>
<dbReference type="KEGG" id="snl:BJD96_01745"/>
<evidence type="ECO:0000313" key="7">
    <source>
        <dbReference type="Proteomes" id="UP000664081"/>
    </source>
</evidence>